<dbReference type="AlphaFoldDB" id="A0AAW5AP13"/>
<accession>A0AAW5AP13</accession>
<protein>
    <submittedName>
        <fullName evidence="3">Transferrin-binding protein-like solute binding protein</fullName>
    </submittedName>
</protein>
<reference evidence="3" key="1">
    <citation type="submission" date="2022-01" db="EMBL/GenBank/DDBJ databases">
        <title>Neisseria sp. ZJ104.</title>
        <authorList>
            <person name="Yang C."/>
        </authorList>
    </citation>
    <scope>NUCLEOTIDE SEQUENCE</scope>
    <source>
        <strain evidence="3">ZJ104</strain>
    </source>
</reference>
<feature type="signal peptide" evidence="2">
    <location>
        <begin position="1"/>
        <end position="23"/>
    </location>
</feature>
<reference evidence="4 6" key="2">
    <citation type="submission" date="2023-01" db="EMBL/GenBank/DDBJ databases">
        <authorList>
            <person name="Yang C."/>
        </authorList>
    </citation>
    <scope>NUCLEOTIDE SEQUENCE [LARGE SCALE GENOMIC DNA]</scope>
    <source>
        <strain evidence="4 6">ZJ106</strain>
    </source>
</reference>
<dbReference type="PROSITE" id="PS51257">
    <property type="entry name" value="PROKAR_LIPOPROTEIN"/>
    <property type="match status" value="1"/>
</dbReference>
<evidence type="ECO:0000313" key="4">
    <source>
        <dbReference type="EMBL" id="WCL71438.1"/>
    </source>
</evidence>
<dbReference type="RefSeq" id="WP_237090436.1">
    <property type="nucleotide sequence ID" value="NZ_CP116766.1"/>
</dbReference>
<comment type="subcellular location">
    <subcellularLocation>
        <location evidence="1">Cell outer membrane</location>
    </subcellularLocation>
</comment>
<proteinExistence type="predicted"/>
<sequence length="334" mass="35995">MTHLFFRRPYFSLCLSAILTACAGGGTVEIPQSIVPIPTLSALDPGHPDIAGQTPDIKLQTFNTGTGQPGKIESWQVKEDGLFGPSLKNKLAYRTPDGNVYLFSTYTDPIVPNSFHPDQSLKTRHDAQPTDNGGKLFVCCGNSSQSSNFKATQIGDYLRYGTWIDKNGTADLFVGGMLADPAQMQGASDNDGHAKGKATYEVWALRTKNGETVSSSYDNSNREHPIKSEITVNFNTGKLGGKIIGNPDFGADIDFQDVNVTGNRFHGSALSDGKEGQVEGGFFGKSSWYSPAGQEIGGKVTFAPDHRLDSVFGGAIEGRRWNTEDTSTDLTPLK</sequence>
<name>A0AAW5AP13_9NEIS</name>
<dbReference type="Gene3D" id="2.40.160.90">
    <property type="match status" value="1"/>
</dbReference>
<dbReference type="EMBL" id="CP116766">
    <property type="protein sequence ID" value="WCL71438.1"/>
    <property type="molecule type" value="Genomic_DNA"/>
</dbReference>
<dbReference type="GO" id="GO:0009279">
    <property type="term" value="C:cell outer membrane"/>
    <property type="evidence" value="ECO:0007669"/>
    <property type="project" value="UniProtKB-SubCell"/>
</dbReference>
<evidence type="ECO:0000313" key="5">
    <source>
        <dbReference type="Proteomes" id="UP001201397"/>
    </source>
</evidence>
<dbReference type="Proteomes" id="UP001201397">
    <property type="component" value="Unassembled WGS sequence"/>
</dbReference>
<evidence type="ECO:0000256" key="1">
    <source>
        <dbReference type="ARBA" id="ARBA00004442"/>
    </source>
</evidence>
<keyword evidence="2" id="KW-0732">Signal</keyword>
<gene>
    <name evidence="3" type="ORF">L4H06_06685</name>
    <name evidence="4" type="ORF">PJU73_08950</name>
</gene>
<organism evidence="3 5">
    <name type="scientific">Neisseria lisongii</name>
    <dbReference type="NCBI Taxonomy" id="2912188"/>
    <lineage>
        <taxon>Bacteria</taxon>
        <taxon>Pseudomonadati</taxon>
        <taxon>Pseudomonadota</taxon>
        <taxon>Betaproteobacteria</taxon>
        <taxon>Neisseriales</taxon>
        <taxon>Neisseriaceae</taxon>
        <taxon>Neisseria</taxon>
    </lineage>
</organism>
<dbReference type="SUPFAM" id="SSF56925">
    <property type="entry name" value="OMPA-like"/>
    <property type="match status" value="1"/>
</dbReference>
<dbReference type="InterPro" id="IPR011250">
    <property type="entry name" value="OMP/PagP_B-barrel"/>
</dbReference>
<evidence type="ECO:0000313" key="6">
    <source>
        <dbReference type="Proteomes" id="UP001221268"/>
    </source>
</evidence>
<dbReference type="Pfam" id="PF16960">
    <property type="entry name" value="HpuA"/>
    <property type="match status" value="1"/>
</dbReference>
<feature type="chain" id="PRO_5043711465" evidence="2">
    <location>
        <begin position="24"/>
        <end position="334"/>
    </location>
</feature>
<keyword evidence="6" id="KW-1185">Reference proteome</keyword>
<evidence type="ECO:0000313" key="3">
    <source>
        <dbReference type="EMBL" id="MCF7529907.1"/>
    </source>
</evidence>
<evidence type="ECO:0000256" key="2">
    <source>
        <dbReference type="SAM" id="SignalP"/>
    </source>
</evidence>
<dbReference type="Proteomes" id="UP001221268">
    <property type="component" value="Chromosome"/>
</dbReference>
<dbReference type="EMBL" id="JAKKDL010000006">
    <property type="protein sequence ID" value="MCF7529907.1"/>
    <property type="molecule type" value="Genomic_DNA"/>
</dbReference>
<dbReference type="InterPro" id="IPR031586">
    <property type="entry name" value="HpuA"/>
</dbReference>